<sequence>MTLEDKLQADFKKVSDVILGDDKQIRQAPKRKIKLPKVVFDRVEEFNIEENFDAGLTDYDIVNCILGNIDEGVYWEYLANKDVSLVPPTEFYQWLDEHRAYGATLIMLAVIYNNYELED</sequence>
<dbReference type="Proteomes" id="UP000306855">
    <property type="component" value="Unassembled WGS sequence"/>
</dbReference>
<organism evidence="1 2">
    <name type="scientific">Ligilactobacillus murinus</name>
    <dbReference type="NCBI Taxonomy" id="1622"/>
    <lineage>
        <taxon>Bacteria</taxon>
        <taxon>Bacillati</taxon>
        <taxon>Bacillota</taxon>
        <taxon>Bacilli</taxon>
        <taxon>Lactobacillales</taxon>
        <taxon>Lactobacillaceae</taxon>
        <taxon>Ligilactobacillus</taxon>
    </lineage>
</organism>
<accession>A0A4S2EM54</accession>
<dbReference type="EMBL" id="SRYK01000002">
    <property type="protein sequence ID" value="TGY57226.1"/>
    <property type="molecule type" value="Genomic_DNA"/>
</dbReference>
<proteinExistence type="predicted"/>
<name>A0A4S2EM54_9LACO</name>
<protein>
    <recommendedName>
        <fullName evidence="3">DUF1642 domain-containing protein</fullName>
    </recommendedName>
</protein>
<evidence type="ECO:0008006" key="3">
    <source>
        <dbReference type="Google" id="ProtNLM"/>
    </source>
</evidence>
<comment type="caution">
    <text evidence="1">The sequence shown here is derived from an EMBL/GenBank/DDBJ whole genome shotgun (WGS) entry which is preliminary data.</text>
</comment>
<gene>
    <name evidence="1" type="ORF">E5340_00735</name>
</gene>
<evidence type="ECO:0000313" key="1">
    <source>
        <dbReference type="EMBL" id="TGY57226.1"/>
    </source>
</evidence>
<evidence type="ECO:0000313" key="2">
    <source>
        <dbReference type="Proteomes" id="UP000306855"/>
    </source>
</evidence>
<dbReference type="RefSeq" id="WP_135941786.1">
    <property type="nucleotide sequence ID" value="NZ_SRYK01000002.1"/>
</dbReference>
<reference evidence="1 2" key="1">
    <citation type="submission" date="2019-04" db="EMBL/GenBank/DDBJ databases">
        <title>Microbes associate with the intestines of laboratory mice.</title>
        <authorList>
            <person name="Navarre W."/>
            <person name="Wong E."/>
            <person name="Huang K."/>
            <person name="Tropini C."/>
            <person name="Ng K."/>
            <person name="Yu B."/>
        </authorList>
    </citation>
    <scope>NUCLEOTIDE SEQUENCE [LARGE SCALE GENOMIC DNA]</scope>
    <source>
        <strain evidence="1 2">NM26_J9</strain>
    </source>
</reference>
<dbReference type="AlphaFoldDB" id="A0A4S2EM54"/>